<dbReference type="EMBL" id="AJ511255">
    <property type="protein sequence ID" value="CAD54069.1"/>
    <property type="molecule type" value="Genomic_RNA"/>
</dbReference>
<proteinExistence type="predicted"/>
<name>Q8B700_9HEPC</name>
<accession>Q8B700</accession>
<organism evidence="1">
    <name type="scientific">Hepacivirus hominis</name>
    <dbReference type="NCBI Taxonomy" id="3052230"/>
    <lineage>
        <taxon>Viruses</taxon>
        <taxon>Riboviria</taxon>
        <taxon>Orthornavirae</taxon>
        <taxon>Kitrinoviricota</taxon>
        <taxon>Flasuviricetes</taxon>
        <taxon>Amarillovirales</taxon>
        <taxon>Flaviviridae</taxon>
        <taxon>Hepacivirus</taxon>
    </lineage>
</organism>
<feature type="non-terminal residue" evidence="1">
    <location>
        <position position="1"/>
    </location>
</feature>
<reference evidence="1" key="1">
    <citation type="submission" date="2002-07" db="EMBL/GenBank/DDBJ databases">
        <title>Impact of Highly Active Antiretroviral Therapy and Immunologic Status on HCV Quasispecies Diversity in Human Immunodeficiency Virus/Hepatitis C Virus Coinfected Patients.</title>
        <authorList>
            <person name="Babik J.M."/>
            <person name="Holodniy M."/>
        </authorList>
    </citation>
    <scope>NUCLEOTIDE SEQUENCE</scope>
    <source>
        <strain evidence="1">JB16-4</strain>
    </source>
</reference>
<evidence type="ECO:0000313" key="1">
    <source>
        <dbReference type="EMBL" id="CAD54069.1"/>
    </source>
</evidence>
<protein>
    <submittedName>
        <fullName evidence="1">Polyprotein</fullName>
    </submittedName>
</protein>
<sequence length="31" mass="3435">PTTALVVAQLLRIHKPSWTCSLVLTGESWRA</sequence>